<organism evidence="2 3">
    <name type="scientific">Dactylosporangium matsuzakiense</name>
    <dbReference type="NCBI Taxonomy" id="53360"/>
    <lineage>
        <taxon>Bacteria</taxon>
        <taxon>Bacillati</taxon>
        <taxon>Actinomycetota</taxon>
        <taxon>Actinomycetes</taxon>
        <taxon>Micromonosporales</taxon>
        <taxon>Micromonosporaceae</taxon>
        <taxon>Dactylosporangium</taxon>
    </lineage>
</organism>
<dbReference type="Gene3D" id="1.10.1780.10">
    <property type="entry name" value="Clp, N-terminal domain"/>
    <property type="match status" value="1"/>
</dbReference>
<dbReference type="EMBL" id="BSFP01000017">
    <property type="protein sequence ID" value="GLL01613.1"/>
    <property type="molecule type" value="Genomic_DNA"/>
</dbReference>
<name>A0A9W6KHH5_9ACTN</name>
<reference evidence="2" key="1">
    <citation type="journal article" date="2014" name="Int. J. Syst. Evol. Microbiol.">
        <title>Complete genome sequence of Corynebacterium casei LMG S-19264T (=DSM 44701T), isolated from a smear-ripened cheese.</title>
        <authorList>
            <consortium name="US DOE Joint Genome Institute (JGI-PGF)"/>
            <person name="Walter F."/>
            <person name="Albersmeier A."/>
            <person name="Kalinowski J."/>
            <person name="Ruckert C."/>
        </authorList>
    </citation>
    <scope>NUCLEOTIDE SEQUENCE</scope>
    <source>
        <strain evidence="2">VKM Ac-1321</strain>
    </source>
</reference>
<dbReference type="RefSeq" id="WP_261964277.1">
    <property type="nucleotide sequence ID" value="NZ_BAAAXA010000003.1"/>
</dbReference>
<gene>
    <name evidence="2" type="ORF">GCM10017581_033550</name>
</gene>
<evidence type="ECO:0000256" key="1">
    <source>
        <dbReference type="SAM" id="Phobius"/>
    </source>
</evidence>
<accession>A0A9W6KHH5</accession>
<keyword evidence="1" id="KW-0472">Membrane</keyword>
<evidence type="ECO:0008006" key="4">
    <source>
        <dbReference type="Google" id="ProtNLM"/>
    </source>
</evidence>
<evidence type="ECO:0000313" key="2">
    <source>
        <dbReference type="EMBL" id="GLL01613.1"/>
    </source>
</evidence>
<comment type="caution">
    <text evidence="2">The sequence shown here is derived from an EMBL/GenBank/DDBJ whole genome shotgun (WGS) entry which is preliminary data.</text>
</comment>
<dbReference type="InterPro" id="IPR036628">
    <property type="entry name" value="Clp_N_dom_sf"/>
</dbReference>
<dbReference type="SUPFAM" id="SSF81923">
    <property type="entry name" value="Double Clp-N motif"/>
    <property type="match status" value="1"/>
</dbReference>
<feature type="transmembrane region" description="Helical" evidence="1">
    <location>
        <begin position="134"/>
        <end position="153"/>
    </location>
</feature>
<keyword evidence="1" id="KW-1133">Transmembrane helix</keyword>
<keyword evidence="1" id="KW-0812">Transmembrane</keyword>
<reference evidence="2" key="2">
    <citation type="submission" date="2023-01" db="EMBL/GenBank/DDBJ databases">
        <authorList>
            <person name="Sun Q."/>
            <person name="Evtushenko L."/>
        </authorList>
    </citation>
    <scope>NUCLEOTIDE SEQUENCE</scope>
    <source>
        <strain evidence="2">VKM Ac-1321</strain>
    </source>
</reference>
<dbReference type="AlphaFoldDB" id="A0A9W6KHH5"/>
<keyword evidence="3" id="KW-1185">Reference proteome</keyword>
<sequence length="155" mass="15888">MLDRLTTEARAAVTRAAGPTPQALAEALATYRTGNTATIWTTPPPAAPAHPPSAPELDADASAVLDRARALNPDHVGTEHLLAALVRSDHPDVVAWLAAQGATADAVDRLLADLDGGLGVESPPAKGSSSLPPAWTVAITIAVVIVLFVLCIWGP</sequence>
<dbReference type="Proteomes" id="UP001143480">
    <property type="component" value="Unassembled WGS sequence"/>
</dbReference>
<protein>
    <recommendedName>
        <fullName evidence="4">Clp R domain-containing protein</fullName>
    </recommendedName>
</protein>
<evidence type="ECO:0000313" key="3">
    <source>
        <dbReference type="Proteomes" id="UP001143480"/>
    </source>
</evidence>
<proteinExistence type="predicted"/>